<proteinExistence type="predicted"/>
<name>A0A177CK18_9PLEO</name>
<evidence type="ECO:0000313" key="2">
    <source>
        <dbReference type="EMBL" id="OAG07180.1"/>
    </source>
</evidence>
<protein>
    <submittedName>
        <fullName evidence="2">Uncharacterized protein</fullName>
    </submittedName>
</protein>
<dbReference type="GeneID" id="28770474"/>
<dbReference type="RefSeq" id="XP_018037545.1">
    <property type="nucleotide sequence ID" value="XM_018186988.1"/>
</dbReference>
<dbReference type="Proteomes" id="UP000077069">
    <property type="component" value="Unassembled WGS sequence"/>
</dbReference>
<keyword evidence="1" id="KW-0812">Transmembrane</keyword>
<dbReference type="EMBL" id="KV441551">
    <property type="protein sequence ID" value="OAG07180.1"/>
    <property type="molecule type" value="Genomic_DNA"/>
</dbReference>
<keyword evidence="1" id="KW-0472">Membrane</keyword>
<keyword evidence="1" id="KW-1133">Transmembrane helix</keyword>
<accession>A0A177CK18</accession>
<feature type="transmembrane region" description="Helical" evidence="1">
    <location>
        <begin position="50"/>
        <end position="68"/>
    </location>
</feature>
<dbReference type="AlphaFoldDB" id="A0A177CK18"/>
<feature type="transmembrane region" description="Helical" evidence="1">
    <location>
        <begin position="9"/>
        <end position="30"/>
    </location>
</feature>
<sequence>MCAFTKATAVWRLPIMCVCGEFLYLGTGLAVRVNAGSKWMDVDGCVRCDIILLFASFFTSLCVFLSIGSRTSYPW</sequence>
<gene>
    <name evidence="2" type="ORF">CC84DRAFT_642227</name>
</gene>
<dbReference type="OrthoDB" id="10322688at2759"/>
<evidence type="ECO:0000256" key="1">
    <source>
        <dbReference type="SAM" id="Phobius"/>
    </source>
</evidence>
<organism evidence="2 3">
    <name type="scientific">Paraphaeosphaeria sporulosa</name>
    <dbReference type="NCBI Taxonomy" id="1460663"/>
    <lineage>
        <taxon>Eukaryota</taxon>
        <taxon>Fungi</taxon>
        <taxon>Dikarya</taxon>
        <taxon>Ascomycota</taxon>
        <taxon>Pezizomycotina</taxon>
        <taxon>Dothideomycetes</taxon>
        <taxon>Pleosporomycetidae</taxon>
        <taxon>Pleosporales</taxon>
        <taxon>Massarineae</taxon>
        <taxon>Didymosphaeriaceae</taxon>
        <taxon>Paraphaeosphaeria</taxon>
    </lineage>
</organism>
<keyword evidence="3" id="KW-1185">Reference proteome</keyword>
<evidence type="ECO:0000313" key="3">
    <source>
        <dbReference type="Proteomes" id="UP000077069"/>
    </source>
</evidence>
<reference evidence="2 3" key="1">
    <citation type="submission" date="2016-05" db="EMBL/GenBank/DDBJ databases">
        <title>Comparative analysis of secretome profiles of manganese(II)-oxidizing ascomycete fungi.</title>
        <authorList>
            <consortium name="DOE Joint Genome Institute"/>
            <person name="Zeiner C.A."/>
            <person name="Purvine S.O."/>
            <person name="Zink E.M."/>
            <person name="Wu S."/>
            <person name="Pasa-Tolic L."/>
            <person name="Chaput D.L."/>
            <person name="Haridas S."/>
            <person name="Grigoriev I.V."/>
            <person name="Santelli C.M."/>
            <person name="Hansel C.M."/>
        </authorList>
    </citation>
    <scope>NUCLEOTIDE SEQUENCE [LARGE SCALE GENOMIC DNA]</scope>
    <source>
        <strain evidence="2 3">AP3s5-JAC2a</strain>
    </source>
</reference>
<dbReference type="InParanoid" id="A0A177CK18"/>